<sequence>MTTYETVLFLTAGIVSGIFPFILSAYSGGSRTIILQIIAGPLAAIAYRGLASVTQPDVLALSLCAGLVLLTAVLFRINRGEKTIA</sequence>
<dbReference type="Proteomes" id="UP000232062">
    <property type="component" value="Unassembled WGS sequence"/>
</dbReference>
<dbReference type="EMBL" id="PIQI01000015">
    <property type="protein sequence ID" value="PJZ05564.1"/>
    <property type="molecule type" value="Genomic_DNA"/>
</dbReference>
<proteinExistence type="predicted"/>
<evidence type="ECO:0000313" key="3">
    <source>
        <dbReference type="Proteomes" id="UP000232062"/>
    </source>
</evidence>
<evidence type="ECO:0000313" key="2">
    <source>
        <dbReference type="EMBL" id="PJZ05564.1"/>
    </source>
</evidence>
<dbReference type="AlphaFoldDB" id="A0A2M9WDF3"/>
<reference evidence="2 3" key="1">
    <citation type="submission" date="2017-11" db="EMBL/GenBank/DDBJ databases">
        <title>The genome sequence of Pantoea rodasii DSM 26611.</title>
        <authorList>
            <person name="Gao J."/>
            <person name="Mao X."/>
            <person name="Sun J."/>
        </authorList>
    </citation>
    <scope>NUCLEOTIDE SEQUENCE [LARGE SCALE GENOMIC DNA]</scope>
    <source>
        <strain evidence="2 3">DSM 26611</strain>
    </source>
</reference>
<dbReference type="RefSeq" id="WP_100701738.1">
    <property type="nucleotide sequence ID" value="NZ_MLFP01000023.1"/>
</dbReference>
<feature type="transmembrane region" description="Helical" evidence="1">
    <location>
        <begin position="6"/>
        <end position="26"/>
    </location>
</feature>
<keyword evidence="1" id="KW-0812">Transmembrane</keyword>
<keyword evidence="1" id="KW-1133">Transmembrane helix</keyword>
<keyword evidence="3" id="KW-1185">Reference proteome</keyword>
<comment type="caution">
    <text evidence="2">The sequence shown here is derived from an EMBL/GenBank/DDBJ whole genome shotgun (WGS) entry which is preliminary data.</text>
</comment>
<keyword evidence="1" id="KW-0472">Membrane</keyword>
<evidence type="ECO:0000256" key="1">
    <source>
        <dbReference type="SAM" id="Phobius"/>
    </source>
</evidence>
<name>A0A2M9WDF3_9GAMM</name>
<feature type="transmembrane region" description="Helical" evidence="1">
    <location>
        <begin position="58"/>
        <end position="77"/>
    </location>
</feature>
<gene>
    <name evidence="2" type="ORF">PRCB_11025</name>
</gene>
<organism evidence="2 3">
    <name type="scientific">Pantoea rodasii</name>
    <dbReference type="NCBI Taxonomy" id="1076549"/>
    <lineage>
        <taxon>Bacteria</taxon>
        <taxon>Pseudomonadati</taxon>
        <taxon>Pseudomonadota</taxon>
        <taxon>Gammaproteobacteria</taxon>
        <taxon>Enterobacterales</taxon>
        <taxon>Erwiniaceae</taxon>
        <taxon>Pantoea</taxon>
    </lineage>
</organism>
<dbReference type="OrthoDB" id="6637987at2"/>
<protein>
    <submittedName>
        <fullName evidence="2">Uncharacterized protein</fullName>
    </submittedName>
</protein>
<accession>A0A2M9WDF3</accession>
<feature type="transmembrane region" description="Helical" evidence="1">
    <location>
        <begin position="33"/>
        <end position="52"/>
    </location>
</feature>